<feature type="domain" description="Sodium/calcium exchanger membrane region" evidence="10">
    <location>
        <begin position="158"/>
        <end position="299"/>
    </location>
</feature>
<reference evidence="12" key="1">
    <citation type="submission" date="2017-02" db="UniProtKB">
        <authorList>
            <consortium name="WormBaseParasite"/>
        </authorList>
    </citation>
    <scope>IDENTIFICATION</scope>
</reference>
<dbReference type="InterPro" id="IPR004837">
    <property type="entry name" value="NaCa_Exmemb"/>
</dbReference>
<keyword evidence="4" id="KW-0109">Calcium transport</keyword>
<dbReference type="InterPro" id="IPR004481">
    <property type="entry name" value="K/Na/Ca-exchanger"/>
</dbReference>
<comment type="similarity">
    <text evidence="2">Belongs to the Ca(2+):cation antiporter (CaCA) (TC 2.A.19) family. SLC24A subfamily.</text>
</comment>
<feature type="transmembrane region" description="Helical" evidence="9">
    <location>
        <begin position="697"/>
        <end position="719"/>
    </location>
</feature>
<dbReference type="STRING" id="174720.A0A0N5B8E7"/>
<dbReference type="PANTHER" id="PTHR10846">
    <property type="entry name" value="SODIUM/POTASSIUM/CALCIUM EXCHANGER"/>
    <property type="match status" value="1"/>
</dbReference>
<dbReference type="Gene3D" id="1.20.1420.30">
    <property type="entry name" value="NCX, central ion-binding region"/>
    <property type="match status" value="2"/>
</dbReference>
<accession>A0A0N5B8E7</accession>
<dbReference type="GO" id="GO:0006874">
    <property type="term" value="P:intracellular calcium ion homeostasis"/>
    <property type="evidence" value="ECO:0007669"/>
    <property type="project" value="TreeGrafter"/>
</dbReference>
<evidence type="ECO:0000256" key="4">
    <source>
        <dbReference type="ARBA" id="ARBA00022568"/>
    </source>
</evidence>
<keyword evidence="7 9" id="KW-0472">Membrane</keyword>
<dbReference type="GO" id="GO:0005262">
    <property type="term" value="F:calcium channel activity"/>
    <property type="evidence" value="ECO:0007669"/>
    <property type="project" value="TreeGrafter"/>
</dbReference>
<keyword evidence="3" id="KW-0050">Antiport</keyword>
<dbReference type="NCBIfam" id="TIGR00367">
    <property type="entry name" value="calcium/sodium antiporter"/>
    <property type="match status" value="1"/>
</dbReference>
<feature type="transmembrane region" description="Helical" evidence="9">
    <location>
        <begin position="586"/>
        <end position="608"/>
    </location>
</feature>
<feature type="domain" description="Sodium/calcium exchanger membrane region" evidence="10">
    <location>
        <begin position="552"/>
        <end position="711"/>
    </location>
</feature>
<dbReference type="AlphaFoldDB" id="A0A0N5B8E7"/>
<sequence length="730" mass="82608">MCRKNPSNCRNRFIFLRKRRRIQKNILLFGFIIVIIISFFYFSFYILFLNYFNDIRSEKYKDNTIFQLSKDFNKKEKISKKTINHNHINTSIFSTQKNYRKKRYIYSDYEYEDELSSTLQPCPSTSKLPTNSTREGSLFPSDLFTQQQRLNGAVALHVIGLFYMFTALAIVCDEFFVPALGVITEMLLISNDVAGATFMAAGGSMPEFFTSVFGVFITSNNVGIGTIVGSATFNILCVLAFCTLFSKQILKLTWWPLFRDITFYITALFFLVIFFLDEEINWYEALVMFIIYILYAIFMKYNETIECYVKEKLFSCSVTKKGSIEGDHIILNDAIKKKRNSFQVSRIKNISNEIHSADGTSHETSSPTSEQGNIPVLHAGTFFRQSLAQMALDAGEETNRSIDDSHVTPKSGRRSSGGDKNVKTILVKAAPENATLNYCDGDKPKFDPPKIKKVGDCLTIKKNNYQKNEEKHAKITTSPPTISIIVESQPSSTVDDENINNNEVEEEDEPLDLTWPQTRQQQLVYLILSPITYSLYLTLPDVRRAGYKKYVVITFGGSILWIAFFSYLMVWWSSTIGSTFNIPTEIMGLTILAAGTSIPDLITSVIVARKGLGDMAVSSSIGSNLFDVCIGLPIPWLLYFLVDGIKKYQTFGEKSIETISVSSNGLACSVGLLFLMLLVLIISVAISRWQMNKMFGIIMIVAYICFCIFSVFLEIGYLVCPLKFTIGEKC</sequence>
<dbReference type="FunFam" id="1.20.1420.30:FF:000066">
    <property type="entry name" value="Na/Ca eXchangers"/>
    <property type="match status" value="1"/>
</dbReference>
<keyword evidence="11" id="KW-1185">Reference proteome</keyword>
<evidence type="ECO:0000256" key="9">
    <source>
        <dbReference type="SAM" id="Phobius"/>
    </source>
</evidence>
<feature type="transmembrane region" description="Helical" evidence="9">
    <location>
        <begin position="662"/>
        <end position="685"/>
    </location>
</feature>
<feature type="region of interest" description="Disordered" evidence="8">
    <location>
        <begin position="394"/>
        <end position="421"/>
    </location>
</feature>
<feature type="transmembrane region" description="Helical" evidence="9">
    <location>
        <begin position="179"/>
        <end position="202"/>
    </location>
</feature>
<dbReference type="GO" id="GO:0008273">
    <property type="term" value="F:calcium, potassium:sodium antiporter activity"/>
    <property type="evidence" value="ECO:0007669"/>
    <property type="project" value="TreeGrafter"/>
</dbReference>
<dbReference type="WBParaSite" id="SPAL_0000232000.1">
    <property type="protein sequence ID" value="SPAL_0000232000.1"/>
    <property type="gene ID" value="SPAL_0000232000"/>
</dbReference>
<evidence type="ECO:0000259" key="10">
    <source>
        <dbReference type="Pfam" id="PF01699"/>
    </source>
</evidence>
<feature type="transmembrane region" description="Helical" evidence="9">
    <location>
        <begin position="222"/>
        <end position="245"/>
    </location>
</feature>
<feature type="transmembrane region" description="Helical" evidence="9">
    <location>
        <begin position="150"/>
        <end position="172"/>
    </location>
</feature>
<feature type="transmembrane region" description="Helical" evidence="9">
    <location>
        <begin position="257"/>
        <end position="276"/>
    </location>
</feature>
<proteinExistence type="inferred from homology"/>
<protein>
    <submittedName>
        <fullName evidence="12">Na_Ca_ex domain-containing protein</fullName>
    </submittedName>
</protein>
<dbReference type="InterPro" id="IPR044880">
    <property type="entry name" value="NCX_ion-bd_dom_sf"/>
</dbReference>
<evidence type="ECO:0000256" key="3">
    <source>
        <dbReference type="ARBA" id="ARBA00022449"/>
    </source>
</evidence>
<dbReference type="FunFam" id="1.20.1420.30:FF:000004">
    <property type="entry name" value="Sodium/potassium/calcium exchanger 2 isoform 1"/>
    <property type="match status" value="1"/>
</dbReference>
<keyword evidence="5 9" id="KW-0812">Transmembrane</keyword>
<evidence type="ECO:0000256" key="5">
    <source>
        <dbReference type="ARBA" id="ARBA00022692"/>
    </source>
</evidence>
<dbReference type="PANTHER" id="PTHR10846:SF72">
    <property type="entry name" value="SODIUM_POTASSIUM_CALCIUM EXCHANGER NCKX30C"/>
    <property type="match status" value="1"/>
</dbReference>
<keyword evidence="4" id="KW-0406">Ion transport</keyword>
<name>A0A0N5B8E7_STREA</name>
<evidence type="ECO:0000313" key="12">
    <source>
        <dbReference type="WBParaSite" id="SPAL_0000232000.1"/>
    </source>
</evidence>
<keyword evidence="4" id="KW-0106">Calcium</keyword>
<feature type="transmembrane region" description="Helical" evidence="9">
    <location>
        <begin position="550"/>
        <end position="574"/>
    </location>
</feature>
<evidence type="ECO:0000256" key="6">
    <source>
        <dbReference type="ARBA" id="ARBA00022989"/>
    </source>
</evidence>
<evidence type="ECO:0000313" key="11">
    <source>
        <dbReference type="Proteomes" id="UP000046392"/>
    </source>
</evidence>
<organism evidence="11 12">
    <name type="scientific">Strongyloides papillosus</name>
    <name type="common">Intestinal threadworm</name>
    <dbReference type="NCBI Taxonomy" id="174720"/>
    <lineage>
        <taxon>Eukaryota</taxon>
        <taxon>Metazoa</taxon>
        <taxon>Ecdysozoa</taxon>
        <taxon>Nematoda</taxon>
        <taxon>Chromadorea</taxon>
        <taxon>Rhabditida</taxon>
        <taxon>Tylenchina</taxon>
        <taxon>Panagrolaimomorpha</taxon>
        <taxon>Strongyloidoidea</taxon>
        <taxon>Strongyloididae</taxon>
        <taxon>Strongyloides</taxon>
    </lineage>
</organism>
<evidence type="ECO:0000256" key="8">
    <source>
        <dbReference type="SAM" id="MobiDB-lite"/>
    </source>
</evidence>
<evidence type="ECO:0000256" key="7">
    <source>
        <dbReference type="ARBA" id="ARBA00023136"/>
    </source>
</evidence>
<feature type="transmembrane region" description="Helical" evidence="9">
    <location>
        <begin position="620"/>
        <end position="642"/>
    </location>
</feature>
<keyword evidence="6 9" id="KW-1133">Transmembrane helix</keyword>
<dbReference type="Pfam" id="PF01699">
    <property type="entry name" value="Na_Ca_ex"/>
    <property type="match status" value="2"/>
</dbReference>
<evidence type="ECO:0000256" key="2">
    <source>
        <dbReference type="ARBA" id="ARBA00005364"/>
    </source>
</evidence>
<comment type="subcellular location">
    <subcellularLocation>
        <location evidence="1">Membrane</location>
        <topology evidence="1">Multi-pass membrane protein</topology>
    </subcellularLocation>
</comment>
<feature type="transmembrane region" description="Helical" evidence="9">
    <location>
        <begin position="26"/>
        <end position="48"/>
    </location>
</feature>
<evidence type="ECO:0000256" key="1">
    <source>
        <dbReference type="ARBA" id="ARBA00004141"/>
    </source>
</evidence>
<keyword evidence="4" id="KW-0813">Transport</keyword>
<dbReference type="Proteomes" id="UP000046392">
    <property type="component" value="Unplaced"/>
</dbReference>
<feature type="transmembrane region" description="Helical" evidence="9">
    <location>
        <begin position="282"/>
        <end position="301"/>
    </location>
</feature>
<feature type="compositionally biased region" description="Basic and acidic residues" evidence="8">
    <location>
        <begin position="397"/>
        <end position="407"/>
    </location>
</feature>
<dbReference type="GO" id="GO:0005886">
    <property type="term" value="C:plasma membrane"/>
    <property type="evidence" value="ECO:0007669"/>
    <property type="project" value="TreeGrafter"/>
</dbReference>